<proteinExistence type="predicted"/>
<comment type="caution">
    <text evidence="2">The sequence shown here is derived from an EMBL/GenBank/DDBJ whole genome shotgun (WGS) entry which is preliminary data.</text>
</comment>
<sequence>MSTQGRLKRHFPGSAVSIPLAVFNDPDLHFSLADALARMGIEEVRDMKPMVKKASQMHIEERDTTNPAIVTDFLTTILCALGERVQVPVLEKNTREQVSWRNARMPWRRSPLWLLARITIHTICSRAGETHVYKQFMVFFMSSLLDVAVSLEMPCETLYCMVAKISGRLKKLGNDARDCLRGRVGTAMSTAAQRIEASWKKASQVLDATLSMRETSQFWRKDQYGSYPNMEAFINSIDSRDTDAASLDFKPSWSVPRHQESELPKALFSGKDQEAAFQLLAFERWVSTCLDHWLEMNIDANETPGRLLDVIKIYHQKAAASYARNPEATSLMLLTIMELWVACDKSACKVHGLLQKYAHEIPGEVLQSLILPFKRDMERLRCIENYLEERKLMASERNPSIFSSFGESNSFAVQFFQNSAEHGNLKKDIETWAEAERKRKREEFRTKLQAYESHTAKAAGRQHEYFARVNYKTGHEYQVHSRYCQRCYHKKEAKNLTIEVHEWPLPSDDLAAQNVVFELKVPTAIERWRDAAAYMISSVLKSTSRHSYEMGKEDALSDYLAQYYYCQKSKRFGLVSTTKSHRRTHRKLKTLGTASEGEVLLKSGLKFRYYDNVLCPCSSLRPFMFRPPESPNGKSANHIISQQSECPEHLSLEEFRAMAALPCGYRVQWLNILTQLRMPVLNFTNKDVLQILLQVSRQVGPPEDSVYRAGHQFPSRENFAIACVEGLEAALDKMKENWESYHAFFGAGWLFYRRK</sequence>
<dbReference type="Pfam" id="PF20255">
    <property type="entry name" value="DUF6606"/>
    <property type="match status" value="1"/>
</dbReference>
<dbReference type="RefSeq" id="XP_018707342.1">
    <property type="nucleotide sequence ID" value="XM_018845619.1"/>
</dbReference>
<evidence type="ECO:0000259" key="1">
    <source>
        <dbReference type="Pfam" id="PF20255"/>
    </source>
</evidence>
<dbReference type="AlphaFoldDB" id="A0A168CJQ4"/>
<dbReference type="Proteomes" id="UP000076744">
    <property type="component" value="Unassembled WGS sequence"/>
</dbReference>
<dbReference type="InterPro" id="IPR046541">
    <property type="entry name" value="DUF6606"/>
</dbReference>
<dbReference type="EMBL" id="AZHB01000003">
    <property type="protein sequence ID" value="OAA71461.1"/>
    <property type="molecule type" value="Genomic_DNA"/>
</dbReference>
<organism evidence="2 3">
    <name type="scientific">Cordyceps fumosorosea (strain ARSEF 2679)</name>
    <name type="common">Isaria fumosorosea</name>
    <dbReference type="NCBI Taxonomy" id="1081104"/>
    <lineage>
        <taxon>Eukaryota</taxon>
        <taxon>Fungi</taxon>
        <taxon>Dikarya</taxon>
        <taxon>Ascomycota</taxon>
        <taxon>Pezizomycotina</taxon>
        <taxon>Sordariomycetes</taxon>
        <taxon>Hypocreomycetidae</taxon>
        <taxon>Hypocreales</taxon>
        <taxon>Cordycipitaceae</taxon>
        <taxon>Cordyceps</taxon>
    </lineage>
</organism>
<gene>
    <name evidence="2" type="ORF">ISF_02012</name>
</gene>
<dbReference type="GeneID" id="30018304"/>
<name>A0A168CJQ4_CORFA</name>
<reference evidence="2 3" key="1">
    <citation type="journal article" date="2016" name="Genome Biol. Evol.">
        <title>Divergent and convergent evolution of fungal pathogenicity.</title>
        <authorList>
            <person name="Shang Y."/>
            <person name="Xiao G."/>
            <person name="Zheng P."/>
            <person name="Cen K."/>
            <person name="Zhan S."/>
            <person name="Wang C."/>
        </authorList>
    </citation>
    <scope>NUCLEOTIDE SEQUENCE [LARGE SCALE GENOMIC DNA]</scope>
    <source>
        <strain evidence="2 3">ARSEF 2679</strain>
    </source>
</reference>
<feature type="domain" description="DUF6606" evidence="1">
    <location>
        <begin position="1"/>
        <end position="145"/>
    </location>
</feature>
<keyword evidence="3" id="KW-1185">Reference proteome</keyword>
<dbReference type="STRING" id="1081104.A0A168CJQ4"/>
<dbReference type="OrthoDB" id="3182339at2759"/>
<evidence type="ECO:0000313" key="3">
    <source>
        <dbReference type="Proteomes" id="UP000076744"/>
    </source>
</evidence>
<evidence type="ECO:0000313" key="2">
    <source>
        <dbReference type="EMBL" id="OAA71461.1"/>
    </source>
</evidence>
<accession>A0A168CJQ4</accession>
<protein>
    <recommendedName>
        <fullName evidence="1">DUF6606 domain-containing protein</fullName>
    </recommendedName>
</protein>